<dbReference type="GO" id="GO:0000076">
    <property type="term" value="P:DNA replication checkpoint signaling"/>
    <property type="evidence" value="ECO:0007669"/>
    <property type="project" value="TreeGrafter"/>
</dbReference>
<name>A0AAD5SZG3_9FUNG</name>
<dbReference type="Pfam" id="PF08839">
    <property type="entry name" value="CDT1"/>
    <property type="match status" value="1"/>
</dbReference>
<feature type="region of interest" description="Disordered" evidence="3">
    <location>
        <begin position="1"/>
        <end position="25"/>
    </location>
</feature>
<reference evidence="5" key="1">
    <citation type="submission" date="2020-05" db="EMBL/GenBank/DDBJ databases">
        <title>Phylogenomic resolution of chytrid fungi.</title>
        <authorList>
            <person name="Stajich J.E."/>
            <person name="Amses K."/>
            <person name="Simmons R."/>
            <person name="Seto K."/>
            <person name="Myers J."/>
            <person name="Bonds A."/>
            <person name="Quandt C.A."/>
            <person name="Barry K."/>
            <person name="Liu P."/>
            <person name="Grigoriev I."/>
            <person name="Longcore J.E."/>
            <person name="James T.Y."/>
        </authorList>
    </citation>
    <scope>NUCLEOTIDE SEQUENCE</scope>
    <source>
        <strain evidence="5">JEL0513</strain>
    </source>
</reference>
<comment type="similarity">
    <text evidence="1">Belongs to the Cdt1 family.</text>
</comment>
<sequence>MAPKTKPTASAASTRKLRPSKGVASEVKTQTDLLGFFSALKPSAASAFEAGKTELKTTGTTTPTTTSGLSSKFTFASEAPLSARSPIHPPKKLRLNQSVEPIIVVKSAASIRYTPNKGENISANTPINSCTPSLPTKSVATSIRKRKAHEFDESDSSDNELSLNSAARNNAARSLEATRQNSARTPSKKVFTTPTPQNTPSSKTQPISASKVSPTSPSKSSALIVAKPATSNLLSSHPQKQNSGKKTAKINSIESKTEPHFPSHILLLRRFFKSLESVLAFHTSSRDTAPTFHKLRKPVENITGREFTLTHLSQIIALVPKLYRLTPVRVRVDESTEKTENSMILEMADDECEDGSLLAKVFKEVLNRRAYVFENACIEYVRSEYRLYLEGVESFGDDKDEFKAKINVENESKSIEDRGEMKQRTEENLGEKLAEMPIVTKEKEGERKWMAKFDVETYVREIVGIVLPTVYDIRDAKLKLGNKADVEKLSQSTGDVASTRTGKDGTSIDKSFNTASVNLNSNKDIKLPDASAATSDVSPSNAAVTDTVQSLNEVAESSESAPAQPISRAAALLETKKKKEKIRAKERVKKESQKNIPTYSVEEMKRRSMITRLVEVGRGLMCFFNQKKKSTLSMKEVCDYTITAVKNSISYHEAKEHILLLAQECPEIVTVNDLQVGTVVDFNNGIPNITAKIREKVKELMEKSARDACAAATAAAGNSTTLVKANEK</sequence>
<dbReference type="Proteomes" id="UP001211907">
    <property type="component" value="Unassembled WGS sequence"/>
</dbReference>
<dbReference type="AlphaFoldDB" id="A0AAD5SZG3"/>
<feature type="compositionally biased region" description="Polar residues" evidence="3">
    <location>
        <begin position="178"/>
        <end position="207"/>
    </location>
</feature>
<feature type="compositionally biased region" description="Low complexity" evidence="3">
    <location>
        <begin position="208"/>
        <end position="222"/>
    </location>
</feature>
<keyword evidence="6" id="KW-1185">Reference proteome</keyword>
<evidence type="ECO:0000313" key="6">
    <source>
        <dbReference type="Proteomes" id="UP001211907"/>
    </source>
</evidence>
<evidence type="ECO:0000256" key="2">
    <source>
        <dbReference type="ARBA" id="ARBA00023306"/>
    </source>
</evidence>
<evidence type="ECO:0000256" key="3">
    <source>
        <dbReference type="SAM" id="MobiDB-lite"/>
    </source>
</evidence>
<dbReference type="PANTHER" id="PTHR28637:SF1">
    <property type="entry name" value="DNA REPLICATION FACTOR CDT1"/>
    <property type="match status" value="1"/>
</dbReference>
<feature type="domain" description="CDT1 Geminin-binding" evidence="4">
    <location>
        <begin position="261"/>
        <end position="469"/>
    </location>
</feature>
<dbReference type="InterPro" id="IPR014939">
    <property type="entry name" value="CDT1_Gemini-bd-like"/>
</dbReference>
<proteinExistence type="inferred from homology"/>
<accession>A0AAD5SZG3</accession>
<comment type="caution">
    <text evidence="5">The sequence shown here is derived from an EMBL/GenBank/DDBJ whole genome shotgun (WGS) entry which is preliminary data.</text>
</comment>
<dbReference type="EMBL" id="JADGJH010001154">
    <property type="protein sequence ID" value="KAJ3117736.1"/>
    <property type="molecule type" value="Genomic_DNA"/>
</dbReference>
<gene>
    <name evidence="5" type="ORF">HK100_000758</name>
</gene>
<dbReference type="GO" id="GO:0070182">
    <property type="term" value="F:DNA polymerase binding"/>
    <property type="evidence" value="ECO:0007669"/>
    <property type="project" value="TreeGrafter"/>
</dbReference>
<feature type="compositionally biased region" description="Polar residues" evidence="3">
    <location>
        <begin position="229"/>
        <end position="251"/>
    </location>
</feature>
<feature type="region of interest" description="Disordered" evidence="3">
    <location>
        <begin position="116"/>
        <end position="251"/>
    </location>
</feature>
<organism evidence="5 6">
    <name type="scientific">Physocladia obscura</name>
    <dbReference type="NCBI Taxonomy" id="109957"/>
    <lineage>
        <taxon>Eukaryota</taxon>
        <taxon>Fungi</taxon>
        <taxon>Fungi incertae sedis</taxon>
        <taxon>Chytridiomycota</taxon>
        <taxon>Chytridiomycota incertae sedis</taxon>
        <taxon>Chytridiomycetes</taxon>
        <taxon>Chytridiales</taxon>
        <taxon>Chytriomycetaceae</taxon>
        <taxon>Physocladia</taxon>
    </lineage>
</organism>
<dbReference type="GO" id="GO:0003677">
    <property type="term" value="F:DNA binding"/>
    <property type="evidence" value="ECO:0007669"/>
    <property type="project" value="InterPro"/>
</dbReference>
<dbReference type="InterPro" id="IPR032054">
    <property type="entry name" value="Cdt1_C"/>
</dbReference>
<dbReference type="SUPFAM" id="SSF46785">
    <property type="entry name" value="Winged helix' DNA-binding domain"/>
    <property type="match status" value="1"/>
</dbReference>
<dbReference type="GO" id="GO:0005634">
    <property type="term" value="C:nucleus"/>
    <property type="evidence" value="ECO:0007669"/>
    <property type="project" value="TreeGrafter"/>
</dbReference>
<dbReference type="SMART" id="SM01075">
    <property type="entry name" value="CDT1"/>
    <property type="match status" value="1"/>
</dbReference>
<feature type="compositionally biased region" description="Polar residues" evidence="3">
    <location>
        <begin position="117"/>
        <end position="141"/>
    </location>
</feature>
<feature type="compositionally biased region" description="Low complexity" evidence="3">
    <location>
        <begin position="159"/>
        <end position="177"/>
    </location>
</feature>
<dbReference type="PANTHER" id="PTHR28637">
    <property type="entry name" value="DNA REPLICATION FACTOR CDT1"/>
    <property type="match status" value="1"/>
</dbReference>
<dbReference type="GO" id="GO:0030174">
    <property type="term" value="P:regulation of DNA-templated DNA replication initiation"/>
    <property type="evidence" value="ECO:0007669"/>
    <property type="project" value="InterPro"/>
</dbReference>
<dbReference type="InterPro" id="IPR038090">
    <property type="entry name" value="Cdt1_C_WH_dom_sf"/>
</dbReference>
<evidence type="ECO:0000313" key="5">
    <source>
        <dbReference type="EMBL" id="KAJ3117736.1"/>
    </source>
</evidence>
<protein>
    <recommendedName>
        <fullName evidence="4">CDT1 Geminin-binding domain-containing protein</fullName>
    </recommendedName>
</protein>
<dbReference type="InterPro" id="IPR036390">
    <property type="entry name" value="WH_DNA-bd_sf"/>
</dbReference>
<keyword evidence="2" id="KW-0131">Cell cycle</keyword>
<dbReference type="GO" id="GO:0071163">
    <property type="term" value="P:DNA replication preinitiation complex assembly"/>
    <property type="evidence" value="ECO:0007669"/>
    <property type="project" value="InterPro"/>
</dbReference>
<dbReference type="Gene3D" id="1.10.10.1420">
    <property type="entry name" value="DNA replication factor Cdt1, C-terminal WH domain"/>
    <property type="match status" value="1"/>
</dbReference>
<evidence type="ECO:0000259" key="4">
    <source>
        <dbReference type="SMART" id="SM01075"/>
    </source>
</evidence>
<dbReference type="InterPro" id="IPR045173">
    <property type="entry name" value="Cdt1"/>
</dbReference>
<dbReference type="Pfam" id="PF16679">
    <property type="entry name" value="CDT1_C"/>
    <property type="match status" value="1"/>
</dbReference>
<evidence type="ECO:0000256" key="1">
    <source>
        <dbReference type="ARBA" id="ARBA00008356"/>
    </source>
</evidence>
<dbReference type="GO" id="GO:0000278">
    <property type="term" value="P:mitotic cell cycle"/>
    <property type="evidence" value="ECO:0007669"/>
    <property type="project" value="TreeGrafter"/>
</dbReference>